<evidence type="ECO:0000313" key="8">
    <source>
        <dbReference type="Proteomes" id="UP000319383"/>
    </source>
</evidence>
<dbReference type="Pfam" id="PF26383">
    <property type="entry name" value="DUF6079_2nd"/>
    <property type="match status" value="1"/>
</dbReference>
<dbReference type="Pfam" id="PF19557">
    <property type="entry name" value="DUF6079_1st"/>
    <property type="match status" value="1"/>
</dbReference>
<dbReference type="InterPro" id="IPR058572">
    <property type="entry name" value="DUF6079_4th"/>
</dbReference>
<dbReference type="Pfam" id="PF26388">
    <property type="entry name" value="DUF6079_6th"/>
    <property type="match status" value="1"/>
</dbReference>
<dbReference type="InterPro" id="IPR058571">
    <property type="entry name" value="DUF6079_3rd"/>
</dbReference>
<dbReference type="Pfam" id="PF26387">
    <property type="entry name" value="DUF6079_5th"/>
    <property type="match status" value="1"/>
</dbReference>
<dbReference type="Pfam" id="PF26385">
    <property type="entry name" value="DUF6079_4th"/>
    <property type="match status" value="1"/>
</dbReference>
<feature type="domain" description="DUF6079" evidence="5">
    <location>
        <begin position="830"/>
        <end position="1024"/>
    </location>
</feature>
<dbReference type="Proteomes" id="UP000319383">
    <property type="component" value="Chromosome"/>
</dbReference>
<evidence type="ECO:0000259" key="1">
    <source>
        <dbReference type="Pfam" id="PF19557"/>
    </source>
</evidence>
<evidence type="ECO:0000259" key="6">
    <source>
        <dbReference type="Pfam" id="PF26388"/>
    </source>
</evidence>
<sequence length="1234" mass="140112">MKYSELIDFEPIESVIQLREADSHDKARSLVETFVISAKMAEKLTDVVFPNLQFDEPYDNKGLLIVGNYGTGKSHLMSFISALAEHEDLTGACRNPAVAKAAKPIIGRFKVIRSEIGSTQMGLRDYICGELEDSLAKMGVTHSFPPAEKVRNNKDGLTEMMGKFHEKYPDHGLLLFVDELLDYLRSRNDQELILDLNFLREVGEVCSTLRFRFLAGLQEMLFENPRFAFVADQLRRVQARFEQVPIAQEDVAFVVSERLLTKTDKQRAWIREHLEKFTPLYDSMAERIDAFVELYPIHPAYIERFELISVAEKREILKTLSAEMKQLLDKDVPADETGLVSYDSYWSELRDNPSIRSLPDVSEVIDKSKVLENRIKQAFTRKAYTPMALRISHALSVHRLTTDDIQAKIGPTASEIRDDLCLYHEALPERNSDFLRTTVESCLNEIVKTMSGQFITHNKENDQYYLDLEKNIDYDTEIEKRSESLSKSELDRYYFESLKRVMECVDTPEYRTGFRIWEHELEWHTHRVFRNGYLFFGAPNERPNTQPPRDFYLYFMQPFEPPKKNWKADLQDEVFFLLKHPDEACDRALRLYAGAQAMAAQAGSATKKNYMDKADMHLKSLTKWLREHMLTAFDVVHQGSAKKMVEFLKGHKTGGMTVREMVNLVGTVALESTFDERYPEYPKFSVSLTTNNLDDAVADGIRALSGGLRTNLATAILDGLELVDGDKIRPHESRYAKSVVKRLEAKPQGQVLNRSELLEEKYQNVEVGIDYKLEPELLVLVLLSLVHSGTITLRLVGKEVIDASSLADAGKKPVEDFCKFRHVERPKDIPLDALVELFELVGLPEGLIKDPNTREAGIIQLNEKSSGVVNRVVFAKQHAQSGLPCWGHELISLEKREEYRQQLDNLQSFLEKLKSFNSPGKLKNFTTSVDEVKAYGKSLDLLGELEAANALVSELNPLTSYLTTAGAVLPTGDPWIAKSQKLCDDWQPQLRDAEKRRDPGFRQKLVQAIEKCKKEFQDHYLDLHKKSRLGVNEETKKNKLEKDDRLERLRALAHISVLSSGSLTDMTGRLGNLKVCYKLGKENLENSPVCPTCNFRPSDEKSAVTGAAQLDAIDEEMDKLLDSWAETIVSNLGDPTVQESIKLLDPPQQKAVKKLVKDGGLPKKISTELVQGIESALSGLRPIKVNPNALLSKLSDGSASCTVDQFRERFNEFVNDMIRGKEVNKIRIVIEVEG</sequence>
<accession>A0A517ZY30</accession>
<feature type="domain" description="DUF6079" evidence="3">
    <location>
        <begin position="477"/>
        <end position="678"/>
    </location>
</feature>
<evidence type="ECO:0000259" key="4">
    <source>
        <dbReference type="Pfam" id="PF26385"/>
    </source>
</evidence>
<dbReference type="Pfam" id="PF26384">
    <property type="entry name" value="DUF6079_3rd"/>
    <property type="match status" value="1"/>
</dbReference>
<feature type="domain" description="DUF6079" evidence="4">
    <location>
        <begin position="695"/>
        <end position="825"/>
    </location>
</feature>
<dbReference type="AlphaFoldDB" id="A0A517ZY30"/>
<dbReference type="InterPro" id="IPR058574">
    <property type="entry name" value="DUF6079_6th"/>
</dbReference>
<evidence type="ECO:0000259" key="2">
    <source>
        <dbReference type="Pfam" id="PF26383"/>
    </source>
</evidence>
<gene>
    <name evidence="7" type="ORF">Mal52_59070</name>
</gene>
<dbReference type="InterPro" id="IPR058573">
    <property type="entry name" value="DUF6079_5th"/>
</dbReference>
<dbReference type="InterPro" id="IPR058569">
    <property type="entry name" value="DUF6079_2nd"/>
</dbReference>
<dbReference type="RefSeq" id="WP_145380206.1">
    <property type="nucleotide sequence ID" value="NZ_CP036276.1"/>
</dbReference>
<dbReference type="EMBL" id="CP036276">
    <property type="protein sequence ID" value="QDU47378.1"/>
    <property type="molecule type" value="Genomic_DNA"/>
</dbReference>
<evidence type="ECO:0000259" key="5">
    <source>
        <dbReference type="Pfam" id="PF26387"/>
    </source>
</evidence>
<proteinExistence type="predicted"/>
<feature type="domain" description="DUF6079" evidence="2">
    <location>
        <begin position="263"/>
        <end position="472"/>
    </location>
</feature>
<name>A0A517ZY30_9PLAN</name>
<feature type="domain" description="DUF6079" evidence="1">
    <location>
        <begin position="20"/>
        <end position="247"/>
    </location>
</feature>
<evidence type="ECO:0008006" key="9">
    <source>
        <dbReference type="Google" id="ProtNLM"/>
    </source>
</evidence>
<feature type="domain" description="DUF6079" evidence="6">
    <location>
        <begin position="1032"/>
        <end position="1122"/>
    </location>
</feature>
<evidence type="ECO:0000313" key="7">
    <source>
        <dbReference type="EMBL" id="QDU47378.1"/>
    </source>
</evidence>
<protein>
    <recommendedName>
        <fullName evidence="9">ATP-binding protein</fullName>
    </recommendedName>
</protein>
<reference evidence="7 8" key="1">
    <citation type="submission" date="2019-02" db="EMBL/GenBank/DDBJ databases">
        <title>Deep-cultivation of Planctomycetes and their phenomic and genomic characterization uncovers novel biology.</title>
        <authorList>
            <person name="Wiegand S."/>
            <person name="Jogler M."/>
            <person name="Boedeker C."/>
            <person name="Pinto D."/>
            <person name="Vollmers J."/>
            <person name="Rivas-Marin E."/>
            <person name="Kohn T."/>
            <person name="Peeters S.H."/>
            <person name="Heuer A."/>
            <person name="Rast P."/>
            <person name="Oberbeckmann S."/>
            <person name="Bunk B."/>
            <person name="Jeske O."/>
            <person name="Meyerdierks A."/>
            <person name="Storesund J.E."/>
            <person name="Kallscheuer N."/>
            <person name="Luecker S."/>
            <person name="Lage O.M."/>
            <person name="Pohl T."/>
            <person name="Merkel B.J."/>
            <person name="Hornburger P."/>
            <person name="Mueller R.-W."/>
            <person name="Bruemmer F."/>
            <person name="Labrenz M."/>
            <person name="Spormann A.M."/>
            <person name="Op den Camp H."/>
            <person name="Overmann J."/>
            <person name="Amann R."/>
            <person name="Jetten M.S.M."/>
            <person name="Mascher T."/>
            <person name="Medema M.H."/>
            <person name="Devos D.P."/>
            <person name="Kaster A.-K."/>
            <person name="Ovreas L."/>
            <person name="Rohde M."/>
            <person name="Galperin M.Y."/>
            <person name="Jogler C."/>
        </authorList>
    </citation>
    <scope>NUCLEOTIDE SEQUENCE [LARGE SCALE GENOMIC DNA]</scope>
    <source>
        <strain evidence="7 8">Mal52</strain>
    </source>
</reference>
<keyword evidence="8" id="KW-1185">Reference proteome</keyword>
<dbReference type="KEGG" id="sdyn:Mal52_59070"/>
<organism evidence="7 8">
    <name type="scientific">Symmachiella dynata</name>
    <dbReference type="NCBI Taxonomy" id="2527995"/>
    <lineage>
        <taxon>Bacteria</taxon>
        <taxon>Pseudomonadati</taxon>
        <taxon>Planctomycetota</taxon>
        <taxon>Planctomycetia</taxon>
        <taxon>Planctomycetales</taxon>
        <taxon>Planctomycetaceae</taxon>
        <taxon>Symmachiella</taxon>
    </lineage>
</organism>
<dbReference type="InterPro" id="IPR045725">
    <property type="entry name" value="DUF6079_N"/>
</dbReference>
<evidence type="ECO:0000259" key="3">
    <source>
        <dbReference type="Pfam" id="PF26384"/>
    </source>
</evidence>